<keyword evidence="2" id="KW-1185">Reference proteome</keyword>
<protein>
    <submittedName>
        <fullName evidence="1">Uncharacterized protein</fullName>
    </submittedName>
</protein>
<gene>
    <name evidence="1" type="ORF">GOP47_0014104</name>
</gene>
<reference evidence="1" key="1">
    <citation type="submission" date="2021-01" db="EMBL/GenBank/DDBJ databases">
        <title>Adiantum capillus-veneris genome.</title>
        <authorList>
            <person name="Fang Y."/>
            <person name="Liao Q."/>
        </authorList>
    </citation>
    <scope>NUCLEOTIDE SEQUENCE</scope>
    <source>
        <strain evidence="1">H3</strain>
        <tissue evidence="1">Leaf</tissue>
    </source>
</reference>
<name>A0A9D4UR27_ADICA</name>
<dbReference type="AlphaFoldDB" id="A0A9D4UR27"/>
<dbReference type="EMBL" id="JABFUD020000013">
    <property type="protein sequence ID" value="KAI5071853.1"/>
    <property type="molecule type" value="Genomic_DNA"/>
</dbReference>
<dbReference type="Proteomes" id="UP000886520">
    <property type="component" value="Chromosome 13"/>
</dbReference>
<accession>A0A9D4UR27</accession>
<proteinExistence type="predicted"/>
<organism evidence="1 2">
    <name type="scientific">Adiantum capillus-veneris</name>
    <name type="common">Maidenhair fern</name>
    <dbReference type="NCBI Taxonomy" id="13818"/>
    <lineage>
        <taxon>Eukaryota</taxon>
        <taxon>Viridiplantae</taxon>
        <taxon>Streptophyta</taxon>
        <taxon>Embryophyta</taxon>
        <taxon>Tracheophyta</taxon>
        <taxon>Polypodiopsida</taxon>
        <taxon>Polypodiidae</taxon>
        <taxon>Polypodiales</taxon>
        <taxon>Pteridineae</taxon>
        <taxon>Pteridaceae</taxon>
        <taxon>Vittarioideae</taxon>
        <taxon>Adiantum</taxon>
    </lineage>
</organism>
<evidence type="ECO:0000313" key="1">
    <source>
        <dbReference type="EMBL" id="KAI5071853.1"/>
    </source>
</evidence>
<sequence>LFSPAGYPLLFSVINCVPSYDHLSQLLSRASKCYGCTCFAAGKRSLPFNEHITVRRTLSFVAVCISPLLLKTKSKGVGCHLLKEDFYAQAFKTLRAGCCCRVFTEKEGKPFALPPLS</sequence>
<evidence type="ECO:0000313" key="2">
    <source>
        <dbReference type="Proteomes" id="UP000886520"/>
    </source>
</evidence>
<feature type="non-terminal residue" evidence="1">
    <location>
        <position position="1"/>
    </location>
</feature>
<comment type="caution">
    <text evidence="1">The sequence shown here is derived from an EMBL/GenBank/DDBJ whole genome shotgun (WGS) entry which is preliminary data.</text>
</comment>